<gene>
    <name evidence="3" type="ORF">K402DRAFT_241637</name>
</gene>
<sequence>MTAGTISTMFSRLKEKCSVPLHYLWMLPLISGLSWLIMLFTLLFFWIGRGCPKYPKQSNPYVAMISDIGAFELKPLFITFSTLTGLTFIATISSVHYARYSPRMYYIQDSTTSSIRTLSILSIISSVVAGVSLVFLSIFDTFRWHNYHNQFLMGCFGGLAGCMVLTTVVYLDQTRKPSRFTRLRFYCTVNMVIVWIEVVLGVIFVITINTSHYRTAGFLEWTITILGGFYILAFVGFVAVPDDGVDVHERDPLLGDQAYINEVEA</sequence>
<dbReference type="Proteomes" id="UP000800041">
    <property type="component" value="Unassembled WGS sequence"/>
</dbReference>
<organism evidence="3 4">
    <name type="scientific">Aulographum hederae CBS 113979</name>
    <dbReference type="NCBI Taxonomy" id="1176131"/>
    <lineage>
        <taxon>Eukaryota</taxon>
        <taxon>Fungi</taxon>
        <taxon>Dikarya</taxon>
        <taxon>Ascomycota</taxon>
        <taxon>Pezizomycotina</taxon>
        <taxon>Dothideomycetes</taxon>
        <taxon>Pleosporomycetidae</taxon>
        <taxon>Aulographales</taxon>
        <taxon>Aulographaceae</taxon>
    </lineage>
</organism>
<dbReference type="InterPro" id="IPR019402">
    <property type="entry name" value="CWH43_N"/>
</dbReference>
<accession>A0A6G1GJS5</accession>
<name>A0A6G1GJS5_9PEZI</name>
<feature type="transmembrane region" description="Helical" evidence="1">
    <location>
        <begin position="21"/>
        <end position="47"/>
    </location>
</feature>
<evidence type="ECO:0000259" key="2">
    <source>
        <dbReference type="Pfam" id="PF10277"/>
    </source>
</evidence>
<protein>
    <recommendedName>
        <fullName evidence="2">CWH43-like N-terminal domain-containing protein</fullName>
    </recommendedName>
</protein>
<keyword evidence="1" id="KW-1133">Transmembrane helix</keyword>
<evidence type="ECO:0000313" key="4">
    <source>
        <dbReference type="Proteomes" id="UP000800041"/>
    </source>
</evidence>
<keyword evidence="1" id="KW-0472">Membrane</keyword>
<keyword evidence="1" id="KW-0812">Transmembrane</keyword>
<feature type="transmembrane region" description="Helical" evidence="1">
    <location>
        <begin position="183"/>
        <end position="206"/>
    </location>
</feature>
<keyword evidence="4" id="KW-1185">Reference proteome</keyword>
<dbReference type="OrthoDB" id="10032492at2759"/>
<feature type="transmembrane region" description="Helical" evidence="1">
    <location>
        <begin position="76"/>
        <end position="97"/>
    </location>
</feature>
<feature type="transmembrane region" description="Helical" evidence="1">
    <location>
        <begin position="151"/>
        <end position="171"/>
    </location>
</feature>
<dbReference type="EMBL" id="ML977205">
    <property type="protein sequence ID" value="KAF1981203.1"/>
    <property type="molecule type" value="Genomic_DNA"/>
</dbReference>
<evidence type="ECO:0000256" key="1">
    <source>
        <dbReference type="SAM" id="Phobius"/>
    </source>
</evidence>
<dbReference type="AlphaFoldDB" id="A0A6G1GJS5"/>
<proteinExistence type="predicted"/>
<feature type="transmembrane region" description="Helical" evidence="1">
    <location>
        <begin position="218"/>
        <end position="240"/>
    </location>
</feature>
<feature type="transmembrane region" description="Helical" evidence="1">
    <location>
        <begin position="118"/>
        <end position="139"/>
    </location>
</feature>
<feature type="domain" description="CWH43-like N-terminal" evidence="2">
    <location>
        <begin position="24"/>
        <end position="235"/>
    </location>
</feature>
<reference evidence="3" key="1">
    <citation type="journal article" date="2020" name="Stud. Mycol.">
        <title>101 Dothideomycetes genomes: a test case for predicting lifestyles and emergence of pathogens.</title>
        <authorList>
            <person name="Haridas S."/>
            <person name="Albert R."/>
            <person name="Binder M."/>
            <person name="Bloem J."/>
            <person name="Labutti K."/>
            <person name="Salamov A."/>
            <person name="Andreopoulos B."/>
            <person name="Baker S."/>
            <person name="Barry K."/>
            <person name="Bills G."/>
            <person name="Bluhm B."/>
            <person name="Cannon C."/>
            <person name="Castanera R."/>
            <person name="Culley D."/>
            <person name="Daum C."/>
            <person name="Ezra D."/>
            <person name="Gonzalez J."/>
            <person name="Henrissat B."/>
            <person name="Kuo A."/>
            <person name="Liang C."/>
            <person name="Lipzen A."/>
            <person name="Lutzoni F."/>
            <person name="Magnuson J."/>
            <person name="Mondo S."/>
            <person name="Nolan M."/>
            <person name="Ohm R."/>
            <person name="Pangilinan J."/>
            <person name="Park H.-J."/>
            <person name="Ramirez L."/>
            <person name="Alfaro M."/>
            <person name="Sun H."/>
            <person name="Tritt A."/>
            <person name="Yoshinaga Y."/>
            <person name="Zwiers L.-H."/>
            <person name="Turgeon B."/>
            <person name="Goodwin S."/>
            <person name="Spatafora J."/>
            <person name="Crous P."/>
            <person name="Grigoriev I."/>
        </authorList>
    </citation>
    <scope>NUCLEOTIDE SEQUENCE</scope>
    <source>
        <strain evidence="3">CBS 113979</strain>
    </source>
</reference>
<evidence type="ECO:0000313" key="3">
    <source>
        <dbReference type="EMBL" id="KAF1981203.1"/>
    </source>
</evidence>
<dbReference type="Pfam" id="PF10277">
    <property type="entry name" value="Frag1"/>
    <property type="match status" value="1"/>
</dbReference>